<evidence type="ECO:0000313" key="2">
    <source>
        <dbReference type="EMBL" id="PZO53770.1"/>
    </source>
</evidence>
<dbReference type="EMBL" id="QBMP01000126">
    <property type="protein sequence ID" value="PZO53770.1"/>
    <property type="molecule type" value="Genomic_DNA"/>
</dbReference>
<dbReference type="Proteomes" id="UP000249794">
    <property type="component" value="Unassembled WGS sequence"/>
</dbReference>
<comment type="caution">
    <text evidence="2">The sequence shown here is derived from an EMBL/GenBank/DDBJ whole genome shotgun (WGS) entry which is preliminary data.</text>
</comment>
<proteinExistence type="predicted"/>
<evidence type="ECO:0000313" key="3">
    <source>
        <dbReference type="Proteomes" id="UP000249794"/>
    </source>
</evidence>
<organism evidence="2 3">
    <name type="scientific">Phormidesmis priestleyi</name>
    <dbReference type="NCBI Taxonomy" id="268141"/>
    <lineage>
        <taxon>Bacteria</taxon>
        <taxon>Bacillati</taxon>
        <taxon>Cyanobacteriota</taxon>
        <taxon>Cyanophyceae</taxon>
        <taxon>Leptolyngbyales</taxon>
        <taxon>Leptolyngbyaceae</taxon>
        <taxon>Phormidesmis</taxon>
    </lineage>
</organism>
<accession>A0A2W4X9K5</accession>
<name>A0A2W4X9K5_9CYAN</name>
<protein>
    <submittedName>
        <fullName evidence="2">DUF4255 domain-containing protein</fullName>
    </submittedName>
</protein>
<sequence length="206" mass="23197">MLQDLDKTLEELLKQNLPSDLARQISFSFDTPDRESISKTPAINFFLYDIRENLELRSNVNIFERPDDGPALKRRPPARVDCSYIVTAWPTKPSDPEQEHQLLGAVMAVLLRYRKLPANILQGSLVGQQPPVRAKALRPSQLQSLGEFWQAIGGKPKATLNYTITLAIAVHDEIEKIPVITEREISLGIGTPPKELERKIAKPQIL</sequence>
<dbReference type="AlphaFoldDB" id="A0A2W4X9K5"/>
<gene>
    <name evidence="2" type="ORF">DCF15_12570</name>
</gene>
<reference evidence="2 3" key="2">
    <citation type="submission" date="2018-06" db="EMBL/GenBank/DDBJ databases">
        <title>Metagenomic assembly of (sub)arctic Cyanobacteria and their associated microbiome from non-axenic cultures.</title>
        <authorList>
            <person name="Baurain D."/>
        </authorList>
    </citation>
    <scope>NUCLEOTIDE SEQUENCE [LARGE SCALE GENOMIC DNA]</scope>
    <source>
        <strain evidence="2">ULC027bin1</strain>
    </source>
</reference>
<feature type="domain" description="Pvc16 N-terminal" evidence="1">
    <location>
        <begin position="5"/>
        <end position="180"/>
    </location>
</feature>
<dbReference type="InterPro" id="IPR025351">
    <property type="entry name" value="Pvc16_N"/>
</dbReference>
<dbReference type="Pfam" id="PF14065">
    <property type="entry name" value="Pvc16_N"/>
    <property type="match status" value="1"/>
</dbReference>
<reference evidence="3" key="1">
    <citation type="submission" date="2018-04" db="EMBL/GenBank/DDBJ databases">
        <authorList>
            <person name="Cornet L."/>
        </authorList>
    </citation>
    <scope>NUCLEOTIDE SEQUENCE [LARGE SCALE GENOMIC DNA]</scope>
</reference>
<evidence type="ECO:0000259" key="1">
    <source>
        <dbReference type="Pfam" id="PF14065"/>
    </source>
</evidence>